<reference evidence="3" key="2">
    <citation type="submission" date="2023-04" db="EMBL/GenBank/DDBJ databases">
        <title>Whole Genome Sequence of Multi-drug resistant Aeromonas caviae as a gut pathogen in newborn.</title>
        <authorList>
            <person name="Jadhav S.V."/>
            <person name="Saroj S.D."/>
            <person name="Saha U.B."/>
            <person name="Sen S."/>
            <person name="Kher A."/>
        </authorList>
    </citation>
    <scope>NUCLEOTIDE SEQUENCE</scope>
    <source>
        <strain evidence="3">SVJ23</strain>
    </source>
</reference>
<gene>
    <name evidence="2" type="ORF">KAM351_12330</name>
    <name evidence="3" type="ORF">OJY61_13535</name>
</gene>
<evidence type="ECO:0000313" key="4">
    <source>
        <dbReference type="Proteomes" id="UP000886934"/>
    </source>
</evidence>
<reference evidence="2" key="1">
    <citation type="submission" date="2021-07" db="EMBL/GenBank/DDBJ databases">
        <title>Draft genome sequence of carbapenem-resistant Aeromonas spp. in Japan.</title>
        <authorList>
            <person name="Maehana S."/>
            <person name="Suzuki M."/>
            <person name="Kitasato H."/>
        </authorList>
    </citation>
    <scope>NUCLEOTIDE SEQUENCE</scope>
    <source>
        <strain evidence="2">KAM351</strain>
    </source>
</reference>
<name>A0A3G9I1B7_AERCA</name>
<dbReference type="Proteomes" id="UP001163285">
    <property type="component" value="Chromosome"/>
</dbReference>
<proteinExistence type="predicted"/>
<protein>
    <submittedName>
        <fullName evidence="2">Uncharacterized protein</fullName>
    </submittedName>
</protein>
<accession>A0A3G9I1B7</accession>
<evidence type="ECO:0000256" key="1">
    <source>
        <dbReference type="SAM" id="MobiDB-lite"/>
    </source>
</evidence>
<evidence type="ECO:0000313" key="3">
    <source>
        <dbReference type="EMBL" id="UZC88521.2"/>
    </source>
</evidence>
<dbReference type="EMBL" id="CP110176">
    <property type="protein sequence ID" value="UZC88521.2"/>
    <property type="molecule type" value="Genomic_DNA"/>
</dbReference>
<dbReference type="RefSeq" id="WP_125117024.1">
    <property type="nucleotide sequence ID" value="NZ_AP019195.1"/>
</dbReference>
<dbReference type="AlphaFoldDB" id="A0A3G9I1B7"/>
<dbReference type="EMBL" id="BPNN01000013">
    <property type="protein sequence ID" value="GJA62622.1"/>
    <property type="molecule type" value="Genomic_DNA"/>
</dbReference>
<evidence type="ECO:0000313" key="2">
    <source>
        <dbReference type="EMBL" id="GJA62622.1"/>
    </source>
</evidence>
<feature type="compositionally biased region" description="Basic and acidic residues" evidence="1">
    <location>
        <begin position="8"/>
        <end position="18"/>
    </location>
</feature>
<feature type="region of interest" description="Disordered" evidence="1">
    <location>
        <begin position="1"/>
        <end position="35"/>
    </location>
</feature>
<organism evidence="2 4">
    <name type="scientific">Aeromonas caviae</name>
    <name type="common">Aeromonas punctata</name>
    <dbReference type="NCBI Taxonomy" id="648"/>
    <lineage>
        <taxon>Bacteria</taxon>
        <taxon>Pseudomonadati</taxon>
        <taxon>Pseudomonadota</taxon>
        <taxon>Gammaproteobacteria</taxon>
        <taxon>Aeromonadales</taxon>
        <taxon>Aeromonadaceae</taxon>
        <taxon>Aeromonas</taxon>
    </lineage>
</organism>
<dbReference type="Proteomes" id="UP000886934">
    <property type="component" value="Unassembled WGS sequence"/>
</dbReference>
<sequence>MVSPQGLIRDDAPVEHSFSHVAAPPGCRQSALPDGGGTMSLIRGCLRLRARDSGREGACI</sequence>